<proteinExistence type="inferred from homology"/>
<dbReference type="Pfam" id="PF01750">
    <property type="entry name" value="HycI"/>
    <property type="match status" value="1"/>
</dbReference>
<organism evidence="5 6">
    <name type="scientific">Fluoribacter dumoffii</name>
    <dbReference type="NCBI Taxonomy" id="463"/>
    <lineage>
        <taxon>Bacteria</taxon>
        <taxon>Pseudomonadati</taxon>
        <taxon>Pseudomonadota</taxon>
        <taxon>Gammaproteobacteria</taxon>
        <taxon>Legionellales</taxon>
        <taxon>Legionellaceae</taxon>
        <taxon>Fluoribacter</taxon>
    </lineage>
</organism>
<dbReference type="PANTHER" id="PTHR30302:SF1">
    <property type="entry name" value="HYDROGENASE 2 MATURATION PROTEASE"/>
    <property type="match status" value="1"/>
</dbReference>
<keyword evidence="4" id="KW-0378">Hydrolase</keyword>
<dbReference type="GO" id="GO:0008047">
    <property type="term" value="F:enzyme activator activity"/>
    <property type="evidence" value="ECO:0007669"/>
    <property type="project" value="InterPro"/>
</dbReference>
<evidence type="ECO:0000256" key="1">
    <source>
        <dbReference type="ARBA" id="ARBA00006814"/>
    </source>
</evidence>
<accession>A0A377GBS5</accession>
<evidence type="ECO:0000313" key="5">
    <source>
        <dbReference type="EMBL" id="STO22252.1"/>
    </source>
</evidence>
<dbReference type="InterPro" id="IPR000671">
    <property type="entry name" value="Peptidase_A31"/>
</dbReference>
<dbReference type="GO" id="GO:0004190">
    <property type="term" value="F:aspartic-type endopeptidase activity"/>
    <property type="evidence" value="ECO:0007669"/>
    <property type="project" value="UniProtKB-KW"/>
</dbReference>
<keyword evidence="6" id="KW-1185">Reference proteome</keyword>
<dbReference type="PANTHER" id="PTHR30302">
    <property type="entry name" value="HYDROGENASE 1 MATURATION PROTEASE"/>
    <property type="match status" value="1"/>
</dbReference>
<dbReference type="InterPro" id="IPR023430">
    <property type="entry name" value="Pept_HybD-like_dom_sf"/>
</dbReference>
<dbReference type="Proteomes" id="UP000254554">
    <property type="component" value="Unassembled WGS sequence"/>
</dbReference>
<dbReference type="STRING" id="1094715.GCA_000236165_02182"/>
<keyword evidence="3" id="KW-0064">Aspartyl protease</keyword>
<evidence type="ECO:0000256" key="3">
    <source>
        <dbReference type="ARBA" id="ARBA00022750"/>
    </source>
</evidence>
<reference evidence="5 6" key="1">
    <citation type="submission" date="2018-06" db="EMBL/GenBank/DDBJ databases">
        <authorList>
            <consortium name="Pathogen Informatics"/>
            <person name="Doyle S."/>
        </authorList>
    </citation>
    <scope>NUCLEOTIDE SEQUENCE [LARGE SCALE GENOMIC DNA]</scope>
    <source>
        <strain evidence="5 6">NCTC11370</strain>
    </source>
</reference>
<dbReference type="Gene3D" id="3.40.50.1450">
    <property type="entry name" value="HybD-like"/>
    <property type="match status" value="1"/>
</dbReference>
<dbReference type="EMBL" id="UGGT01000001">
    <property type="protein sequence ID" value="STO22252.1"/>
    <property type="molecule type" value="Genomic_DNA"/>
</dbReference>
<gene>
    <name evidence="5" type="ORF">NCTC11370_02338</name>
</gene>
<evidence type="ECO:0000313" key="6">
    <source>
        <dbReference type="Proteomes" id="UP000254554"/>
    </source>
</evidence>
<dbReference type="OrthoDB" id="9808862at2"/>
<dbReference type="NCBIfam" id="TIGR00072">
    <property type="entry name" value="hydrog_prot"/>
    <property type="match status" value="1"/>
</dbReference>
<evidence type="ECO:0000256" key="4">
    <source>
        <dbReference type="ARBA" id="ARBA00022801"/>
    </source>
</evidence>
<dbReference type="SUPFAM" id="SSF53163">
    <property type="entry name" value="HybD-like"/>
    <property type="match status" value="1"/>
</dbReference>
<sequence>MKCIKVLGIGSPFGDDQAGWNVANTLSQKISMYPHLAPFVLIESHDRPSIRLIEFMRGSPTVFIIDAVKSGSEIGTIHRFKDDSILDFENRFSTHGISILQTLQLASALNELPASLLFYGIEIGAVTWDESLSPPVAQAVADVTLQLLEEISNLCESSDSCY</sequence>
<dbReference type="CDD" id="cd00518">
    <property type="entry name" value="H2MP"/>
    <property type="match status" value="1"/>
</dbReference>
<dbReference type="GeneID" id="93293107"/>
<evidence type="ECO:0000256" key="2">
    <source>
        <dbReference type="ARBA" id="ARBA00022670"/>
    </source>
</evidence>
<dbReference type="RefSeq" id="WP_019350090.1">
    <property type="nucleotide sequence ID" value="NZ_JAPHOO010000001.1"/>
</dbReference>
<dbReference type="AlphaFoldDB" id="A0A377GBS5"/>
<comment type="similarity">
    <text evidence="1">Belongs to the peptidase A31 family.</text>
</comment>
<protein>
    <submittedName>
        <fullName evidence="5">Hydrogenase 2 maturation endopeptidase</fullName>
    </submittedName>
</protein>
<dbReference type="GO" id="GO:0016485">
    <property type="term" value="P:protein processing"/>
    <property type="evidence" value="ECO:0007669"/>
    <property type="project" value="TreeGrafter"/>
</dbReference>
<keyword evidence="2" id="KW-0645">Protease</keyword>
<name>A0A377GBS5_9GAMM</name>